<evidence type="ECO:0000256" key="1">
    <source>
        <dbReference type="ARBA" id="ARBA00006611"/>
    </source>
</evidence>
<dbReference type="InterPro" id="IPR022399">
    <property type="entry name" value="TadA-like_ATPase"/>
</dbReference>
<dbReference type="Proteomes" id="UP001500236">
    <property type="component" value="Unassembled WGS sequence"/>
</dbReference>
<evidence type="ECO:0000313" key="5">
    <source>
        <dbReference type="Proteomes" id="UP001500236"/>
    </source>
</evidence>
<evidence type="ECO:0000259" key="3">
    <source>
        <dbReference type="Pfam" id="PF00437"/>
    </source>
</evidence>
<dbReference type="CDD" id="cd01130">
    <property type="entry name" value="VirB11-like_ATPase"/>
    <property type="match status" value="1"/>
</dbReference>
<sequence>MAGMPDRSHRPPLAIGSRSGGSRAGDARRQGPPRDGGLEELQGRLREELTAGTEPLTAARIAEAVRDSGVALGAETTRRLVGSLRDELVGMGPLQRFVDSPGVTDVLVDGRRRVWVDGVEGLADTGVRLDSEEQARGLARRLISLSGGRLDEGHPCADGRLGPCRIHAVIPPVAVEGTLISVRISRAAQAGLDDLARQWHGPRIWLELIRGIVGARLNVLISGATGSGKTSLLAAMLGEAPPQERILIVEDTAEMVPDHPHVVHLQGRAGNVEGAGRIEMGDLVRQTLRMRPDRLIVGECRGAELRDFLAAMNTGHHGAAGTVHANSPDAVPARLAAMGALAGMPPEAVALQVAAALDVVVHVERRGGRRMPVAASVVRQRQGRLHMEPALSMEGPLPGAGEVRRGPAWEELAARSGAAESLHGTRQPRSYDASQGSR</sequence>
<protein>
    <submittedName>
        <fullName evidence="4">TadA family conjugal transfer-associated ATPase</fullName>
    </submittedName>
</protein>
<dbReference type="Gene3D" id="3.40.50.300">
    <property type="entry name" value="P-loop containing nucleotide triphosphate hydrolases"/>
    <property type="match status" value="1"/>
</dbReference>
<dbReference type="InterPro" id="IPR050921">
    <property type="entry name" value="T4SS_GSP_E_ATPase"/>
</dbReference>
<comment type="similarity">
    <text evidence="1">Belongs to the GSP E family.</text>
</comment>
<dbReference type="NCBIfam" id="TIGR03819">
    <property type="entry name" value="heli_sec_ATPase"/>
    <property type="match status" value="1"/>
</dbReference>
<dbReference type="Pfam" id="PF00437">
    <property type="entry name" value="T2SSE"/>
    <property type="match status" value="1"/>
</dbReference>
<dbReference type="EMBL" id="BAAAVT010000009">
    <property type="protein sequence ID" value="GAA3064474.1"/>
    <property type="molecule type" value="Genomic_DNA"/>
</dbReference>
<feature type="region of interest" description="Disordered" evidence="2">
    <location>
        <begin position="1"/>
        <end position="39"/>
    </location>
</feature>
<dbReference type="InterPro" id="IPR001482">
    <property type="entry name" value="T2SS/T4SS_dom"/>
</dbReference>
<dbReference type="PANTHER" id="PTHR30486:SF6">
    <property type="entry name" value="TYPE IV PILUS RETRACTATION ATPASE PILT"/>
    <property type="match status" value="1"/>
</dbReference>
<dbReference type="SUPFAM" id="SSF52540">
    <property type="entry name" value="P-loop containing nucleoside triphosphate hydrolases"/>
    <property type="match status" value="1"/>
</dbReference>
<name>A0ABP6LWL7_9MICC</name>
<comment type="caution">
    <text evidence="4">The sequence shown here is derived from an EMBL/GenBank/DDBJ whole genome shotgun (WGS) entry which is preliminary data.</text>
</comment>
<reference evidence="5" key="1">
    <citation type="journal article" date="2019" name="Int. J. Syst. Evol. Microbiol.">
        <title>The Global Catalogue of Microorganisms (GCM) 10K type strain sequencing project: providing services to taxonomists for standard genome sequencing and annotation.</title>
        <authorList>
            <consortium name="The Broad Institute Genomics Platform"/>
            <consortium name="The Broad Institute Genome Sequencing Center for Infectious Disease"/>
            <person name="Wu L."/>
            <person name="Ma J."/>
        </authorList>
    </citation>
    <scope>NUCLEOTIDE SEQUENCE [LARGE SCALE GENOMIC DNA]</scope>
    <source>
        <strain evidence="5">JCM 14309</strain>
    </source>
</reference>
<dbReference type="PANTHER" id="PTHR30486">
    <property type="entry name" value="TWITCHING MOTILITY PROTEIN PILT"/>
    <property type="match status" value="1"/>
</dbReference>
<gene>
    <name evidence="4" type="ORF">GCM10010529_16890</name>
</gene>
<feature type="region of interest" description="Disordered" evidence="2">
    <location>
        <begin position="414"/>
        <end position="438"/>
    </location>
</feature>
<keyword evidence="5" id="KW-1185">Reference proteome</keyword>
<evidence type="ECO:0000313" key="4">
    <source>
        <dbReference type="EMBL" id="GAA3064474.1"/>
    </source>
</evidence>
<accession>A0ABP6LWL7</accession>
<evidence type="ECO:0000256" key="2">
    <source>
        <dbReference type="SAM" id="MobiDB-lite"/>
    </source>
</evidence>
<feature type="region of interest" description="Disordered" evidence="2">
    <location>
        <begin position="388"/>
        <end position="407"/>
    </location>
</feature>
<organism evidence="4 5">
    <name type="scientific">Nesterenkonia aethiopica</name>
    <dbReference type="NCBI Taxonomy" id="269144"/>
    <lineage>
        <taxon>Bacteria</taxon>
        <taxon>Bacillati</taxon>
        <taxon>Actinomycetota</taxon>
        <taxon>Actinomycetes</taxon>
        <taxon>Micrococcales</taxon>
        <taxon>Micrococcaceae</taxon>
        <taxon>Nesterenkonia</taxon>
    </lineage>
</organism>
<dbReference type="Gene3D" id="3.30.450.380">
    <property type="match status" value="1"/>
</dbReference>
<feature type="domain" description="Bacterial type II secretion system protein E" evidence="3">
    <location>
        <begin position="89"/>
        <end position="361"/>
    </location>
</feature>
<proteinExistence type="inferred from homology"/>
<dbReference type="InterPro" id="IPR027417">
    <property type="entry name" value="P-loop_NTPase"/>
</dbReference>